<dbReference type="PANTHER" id="PTHR31004:SF1">
    <property type="entry name" value="TRANSMEMBRANE PROTEIN 79"/>
    <property type="match status" value="1"/>
</dbReference>
<evidence type="ECO:0000313" key="7">
    <source>
        <dbReference type="Proteomes" id="UP000595197"/>
    </source>
</evidence>
<feature type="transmembrane region" description="Helical" evidence="5">
    <location>
        <begin position="90"/>
        <end position="113"/>
    </location>
</feature>
<dbReference type="InterPro" id="IPR001129">
    <property type="entry name" value="Membr-assoc_MAPEG"/>
</dbReference>
<keyword evidence="4 5" id="KW-0472">Membrane</keyword>
<dbReference type="Proteomes" id="UP000595197">
    <property type="component" value="Chromosome"/>
</dbReference>
<proteinExistence type="predicted"/>
<organism evidence="6 7">
    <name type="scientific">Skermanella cutis</name>
    <dbReference type="NCBI Taxonomy" id="2775420"/>
    <lineage>
        <taxon>Bacteria</taxon>
        <taxon>Pseudomonadati</taxon>
        <taxon>Pseudomonadota</taxon>
        <taxon>Alphaproteobacteria</taxon>
        <taxon>Rhodospirillales</taxon>
        <taxon>Azospirillaceae</taxon>
        <taxon>Skermanella</taxon>
    </lineage>
</organism>
<feature type="transmembrane region" description="Helical" evidence="5">
    <location>
        <begin position="42"/>
        <end position="69"/>
    </location>
</feature>
<protein>
    <submittedName>
        <fullName evidence="6">MAPEG family protein</fullName>
    </submittedName>
</protein>
<name>A0ABX7B7F1_9PROT</name>
<reference evidence="6" key="1">
    <citation type="submission" date="2021-02" db="EMBL/GenBank/DDBJ databases">
        <title>Skermanella TT6 skin isolate.</title>
        <authorList>
            <person name="Lee K."/>
            <person name="Ganzorig M."/>
        </authorList>
    </citation>
    <scope>NUCLEOTIDE SEQUENCE</scope>
    <source>
        <strain evidence="6">TT6</strain>
    </source>
</reference>
<keyword evidence="2 5" id="KW-0812">Transmembrane</keyword>
<feature type="transmembrane region" description="Helical" evidence="5">
    <location>
        <begin position="7"/>
        <end position="27"/>
    </location>
</feature>
<keyword evidence="7" id="KW-1185">Reference proteome</keyword>
<accession>A0ABX7B7F1</accession>
<evidence type="ECO:0000256" key="4">
    <source>
        <dbReference type="ARBA" id="ARBA00023136"/>
    </source>
</evidence>
<evidence type="ECO:0000256" key="5">
    <source>
        <dbReference type="SAM" id="Phobius"/>
    </source>
</evidence>
<evidence type="ECO:0000313" key="6">
    <source>
        <dbReference type="EMBL" id="QQP90294.1"/>
    </source>
</evidence>
<dbReference type="PANTHER" id="PTHR31004">
    <property type="entry name" value="TRANSMEMBRANE PROTEIN 79"/>
    <property type="match status" value="1"/>
</dbReference>
<gene>
    <name evidence="6" type="ORF">IGS68_03270</name>
</gene>
<dbReference type="Gene3D" id="1.20.120.550">
    <property type="entry name" value="Membrane associated eicosanoid/glutathione metabolism-like domain"/>
    <property type="match status" value="1"/>
</dbReference>
<dbReference type="EMBL" id="CP067420">
    <property type="protein sequence ID" value="QQP90294.1"/>
    <property type="molecule type" value="Genomic_DNA"/>
</dbReference>
<evidence type="ECO:0000256" key="1">
    <source>
        <dbReference type="ARBA" id="ARBA00004370"/>
    </source>
</evidence>
<dbReference type="SUPFAM" id="SSF161084">
    <property type="entry name" value="MAPEG domain-like"/>
    <property type="match status" value="1"/>
</dbReference>
<keyword evidence="3 5" id="KW-1133">Transmembrane helix</keyword>
<comment type="subcellular location">
    <subcellularLocation>
        <location evidence="1">Membrane</location>
    </subcellularLocation>
</comment>
<feature type="transmembrane region" description="Helical" evidence="5">
    <location>
        <begin position="148"/>
        <end position="168"/>
    </location>
</feature>
<sequence length="169" mass="17750">MLDRRHLISVAGVVFGTALAWGGLALFRPGPAAGPAPAADGLAIAAGLLVWPALLLLLMVLTVALARFATAAFDPLKDPESRFQRRAQRALSNSVEQTAIFVPAMLSAAALAAPGDIRLAGVVTGLFCVSRLLFWVGYLIHPYLRAPGMIMTLNVNAAIVGYALYQVLG</sequence>
<dbReference type="RefSeq" id="WP_201077291.1">
    <property type="nucleotide sequence ID" value="NZ_CP067420.1"/>
</dbReference>
<feature type="transmembrane region" description="Helical" evidence="5">
    <location>
        <begin position="119"/>
        <end position="141"/>
    </location>
</feature>
<dbReference type="Pfam" id="PF01124">
    <property type="entry name" value="MAPEG"/>
    <property type="match status" value="1"/>
</dbReference>
<dbReference type="InterPro" id="IPR023352">
    <property type="entry name" value="MAPEG-like_dom_sf"/>
</dbReference>
<evidence type="ECO:0000256" key="3">
    <source>
        <dbReference type="ARBA" id="ARBA00022989"/>
    </source>
</evidence>
<evidence type="ECO:0000256" key="2">
    <source>
        <dbReference type="ARBA" id="ARBA00022692"/>
    </source>
</evidence>